<keyword evidence="7 9" id="KW-0472">Membrane</keyword>
<evidence type="ECO:0000313" key="11">
    <source>
        <dbReference type="EMBL" id="GFH21830.1"/>
    </source>
</evidence>
<comment type="caution">
    <text evidence="11">The sequence shown here is derived from an EMBL/GenBank/DDBJ whole genome shotgun (WGS) entry which is preliminary data.</text>
</comment>
<evidence type="ECO:0000256" key="6">
    <source>
        <dbReference type="ARBA" id="ARBA00022989"/>
    </source>
</evidence>
<dbReference type="Pfam" id="PF00510">
    <property type="entry name" value="COX3"/>
    <property type="match status" value="1"/>
</dbReference>
<sequence length="231" mass="25322">MMMTGMAGWFHAIPHCGAIMFGGLGATAMTAIAWWRDCYIESDYGMHTEIVKRNLISGVWIFIVSEAALFFGLLWSCVHLGMSPNVWIQMQWPPVGIDAIGWEGRALVMSAVLAASYYSANVAMVAKDPKVVMAALGTTVGLGALFLADQYLEYSTAPFTLTDGPYGTTFFVTTGFHGFHVLLGSLWLAASMANYARYNKPTVSMKGAVLYWHFVDIVWIAVYGIIYAAQL</sequence>
<keyword evidence="8" id="KW-0496">Mitochondrion</keyword>
<dbReference type="Gene3D" id="1.20.120.80">
    <property type="entry name" value="Cytochrome c oxidase, subunit III, four-helix bundle"/>
    <property type="match status" value="1"/>
</dbReference>
<dbReference type="GO" id="GO:0005739">
    <property type="term" value="C:mitochondrion"/>
    <property type="evidence" value="ECO:0007669"/>
    <property type="project" value="TreeGrafter"/>
</dbReference>
<dbReference type="InterPro" id="IPR013833">
    <property type="entry name" value="Cyt_c_oxidase_su3_a-hlx"/>
</dbReference>
<feature type="domain" description="Heme-copper oxidase subunit III family profile" evidence="10">
    <location>
        <begin position="1"/>
        <end position="231"/>
    </location>
</feature>
<dbReference type="PROSITE" id="PS50253">
    <property type="entry name" value="COX3"/>
    <property type="match status" value="1"/>
</dbReference>
<feature type="transmembrane region" description="Helical" evidence="9">
    <location>
        <begin position="131"/>
        <end position="148"/>
    </location>
</feature>
<dbReference type="PANTHER" id="PTHR11403">
    <property type="entry name" value="CYTOCHROME C OXIDASE SUBUNIT III"/>
    <property type="match status" value="1"/>
</dbReference>
<evidence type="ECO:0000256" key="2">
    <source>
        <dbReference type="ARBA" id="ARBA00010581"/>
    </source>
</evidence>
<evidence type="ECO:0000256" key="7">
    <source>
        <dbReference type="ARBA" id="ARBA00023136"/>
    </source>
</evidence>
<feature type="transmembrane region" description="Helical" evidence="9">
    <location>
        <begin position="102"/>
        <end position="119"/>
    </location>
</feature>
<dbReference type="InterPro" id="IPR024791">
    <property type="entry name" value="Cyt_c/ubiquinol_Oxase_su3"/>
</dbReference>
<evidence type="ECO:0000256" key="8">
    <source>
        <dbReference type="RuleBase" id="RU003375"/>
    </source>
</evidence>
<feature type="transmembrane region" description="Helical" evidence="9">
    <location>
        <begin position="55"/>
        <end position="82"/>
    </location>
</feature>
<protein>
    <recommendedName>
        <fullName evidence="3 8">Cytochrome c oxidase subunit 3</fullName>
    </recommendedName>
</protein>
<reference evidence="11 12" key="1">
    <citation type="submission" date="2020-02" db="EMBL/GenBank/DDBJ databases">
        <title>Draft genome sequence of Haematococcus lacustris strain NIES-144.</title>
        <authorList>
            <person name="Morimoto D."/>
            <person name="Nakagawa S."/>
            <person name="Yoshida T."/>
            <person name="Sawayama S."/>
        </authorList>
    </citation>
    <scope>NUCLEOTIDE SEQUENCE [LARGE SCALE GENOMIC DNA]</scope>
    <source>
        <strain evidence="11 12">NIES-144</strain>
    </source>
</reference>
<dbReference type="SUPFAM" id="SSF81452">
    <property type="entry name" value="Cytochrome c oxidase subunit III-like"/>
    <property type="match status" value="1"/>
</dbReference>
<dbReference type="GO" id="GO:0006123">
    <property type="term" value="P:mitochondrial electron transport, cytochrome c to oxygen"/>
    <property type="evidence" value="ECO:0007669"/>
    <property type="project" value="TreeGrafter"/>
</dbReference>
<dbReference type="AlphaFoldDB" id="A0A699ZL92"/>
<evidence type="ECO:0000313" key="12">
    <source>
        <dbReference type="Proteomes" id="UP000485058"/>
    </source>
</evidence>
<dbReference type="PANTHER" id="PTHR11403:SF7">
    <property type="entry name" value="CYTOCHROME C OXIDASE SUBUNIT 3"/>
    <property type="match status" value="1"/>
</dbReference>
<feature type="transmembrane region" description="Helical" evidence="9">
    <location>
        <begin position="168"/>
        <end position="189"/>
    </location>
</feature>
<dbReference type="InterPro" id="IPR033945">
    <property type="entry name" value="Cyt_c_oxase_su3_dom"/>
</dbReference>
<evidence type="ECO:0000256" key="3">
    <source>
        <dbReference type="ARBA" id="ARBA00015944"/>
    </source>
</evidence>
<proteinExistence type="inferred from homology"/>
<dbReference type="InterPro" id="IPR000298">
    <property type="entry name" value="Cyt_c_oxidase-like_su3"/>
</dbReference>
<evidence type="ECO:0000256" key="1">
    <source>
        <dbReference type="ARBA" id="ARBA00004141"/>
    </source>
</evidence>
<dbReference type="CDD" id="cd01665">
    <property type="entry name" value="Cyt_c_Oxidase_III"/>
    <property type="match status" value="1"/>
</dbReference>
<dbReference type="Gene3D" id="1.10.287.70">
    <property type="match status" value="1"/>
</dbReference>
<comment type="subcellular location">
    <subcellularLocation>
        <location evidence="1">Membrane</location>
        <topology evidence="1">Multi-pass membrane protein</topology>
    </subcellularLocation>
</comment>
<dbReference type="EMBL" id="BLLF01001913">
    <property type="protein sequence ID" value="GFH21830.1"/>
    <property type="molecule type" value="Genomic_DNA"/>
</dbReference>
<comment type="function">
    <text evidence="8">Component of the cytochrome c oxidase, the last enzyme in the mitochondrial electron transport chain which drives oxidative phosphorylation. The respiratory chain contains 3 multisubunit complexes succinate dehydrogenase (complex II, CII), ubiquinol-cytochrome c oxidoreductase (cytochrome b-c1 complex, complex III, CIII) and cytochrome c oxidase (complex IV, CIV), that cooperate to transfer electrons derived from NADH and succinate to molecular oxygen, creating an electrochemical gradient over the inner membrane that drives transmembrane transport and the ATP synthase. Cytochrome c oxidase is the component of the respiratory chain that catalyzes the reduction of oxygen to water. Electrons originating from reduced cytochrome c in the intermembrane space (IMS) are transferred via the dinuclear copper A center (CU(A)) of subunit 2 and heme A of subunit 1 to the active site in subunit 1, a binuclear center (BNC) formed by heme A3 and copper B (CU(B)). The BNC reduces molecular oxygen to 2 water molecules using 4 electrons from cytochrome c in the IMS and 4 protons from the mitochondrial matrix.</text>
</comment>
<keyword evidence="6 9" id="KW-1133">Transmembrane helix</keyword>
<gene>
    <name evidence="11" type="ORF">HaLaN_19201</name>
</gene>
<dbReference type="GO" id="GO:0004129">
    <property type="term" value="F:cytochrome-c oxidase activity"/>
    <property type="evidence" value="ECO:0007669"/>
    <property type="project" value="InterPro"/>
</dbReference>
<accession>A0A699ZL92</accession>
<keyword evidence="5" id="KW-1278">Translocase</keyword>
<keyword evidence="4 8" id="KW-0812">Transmembrane</keyword>
<feature type="transmembrane region" description="Helical" evidence="9">
    <location>
        <begin position="12"/>
        <end position="35"/>
    </location>
</feature>
<comment type="similarity">
    <text evidence="2 8">Belongs to the cytochrome c oxidase subunit 3 family.</text>
</comment>
<keyword evidence="12" id="KW-1185">Reference proteome</keyword>
<name>A0A699ZL92_HAELA</name>
<feature type="transmembrane region" description="Helical" evidence="9">
    <location>
        <begin position="210"/>
        <end position="229"/>
    </location>
</feature>
<organism evidence="11 12">
    <name type="scientific">Haematococcus lacustris</name>
    <name type="common">Green alga</name>
    <name type="synonym">Haematococcus pluvialis</name>
    <dbReference type="NCBI Taxonomy" id="44745"/>
    <lineage>
        <taxon>Eukaryota</taxon>
        <taxon>Viridiplantae</taxon>
        <taxon>Chlorophyta</taxon>
        <taxon>core chlorophytes</taxon>
        <taxon>Chlorophyceae</taxon>
        <taxon>CS clade</taxon>
        <taxon>Chlamydomonadales</taxon>
        <taxon>Haematococcaceae</taxon>
        <taxon>Haematococcus</taxon>
    </lineage>
</organism>
<dbReference type="GO" id="GO:0016020">
    <property type="term" value="C:membrane"/>
    <property type="evidence" value="ECO:0007669"/>
    <property type="project" value="UniProtKB-SubCell"/>
</dbReference>
<evidence type="ECO:0000256" key="4">
    <source>
        <dbReference type="ARBA" id="ARBA00022692"/>
    </source>
</evidence>
<dbReference type="InterPro" id="IPR035973">
    <property type="entry name" value="Cyt_c_oxidase_su3-like_sf"/>
</dbReference>
<dbReference type="Proteomes" id="UP000485058">
    <property type="component" value="Unassembled WGS sequence"/>
</dbReference>
<evidence type="ECO:0000259" key="10">
    <source>
        <dbReference type="PROSITE" id="PS50253"/>
    </source>
</evidence>
<evidence type="ECO:0000256" key="9">
    <source>
        <dbReference type="SAM" id="Phobius"/>
    </source>
</evidence>
<evidence type="ECO:0000256" key="5">
    <source>
        <dbReference type="ARBA" id="ARBA00022967"/>
    </source>
</evidence>